<dbReference type="InterPro" id="IPR001342">
    <property type="entry name" value="HDH_cat"/>
</dbReference>
<evidence type="ECO:0000256" key="12">
    <source>
        <dbReference type="RuleBase" id="RU004171"/>
    </source>
</evidence>
<dbReference type="InterPro" id="IPR036291">
    <property type="entry name" value="NAD(P)-bd_dom_sf"/>
</dbReference>
<protein>
    <recommendedName>
        <fullName evidence="5 11">Homoserine dehydrogenase</fullName>
        <ecNumber evidence="4 11">1.1.1.3</ecNumber>
    </recommendedName>
</protein>
<name>A0AA35WGA8_GEOBA</name>
<keyword evidence="6 11" id="KW-0028">Amino-acid biosynthesis</keyword>
<dbReference type="Pfam" id="PF00742">
    <property type="entry name" value="Homoserine_dh"/>
    <property type="match status" value="1"/>
</dbReference>
<evidence type="ECO:0000256" key="3">
    <source>
        <dbReference type="ARBA" id="ARBA00006753"/>
    </source>
</evidence>
<keyword evidence="7 11" id="KW-0791">Threonine biosynthesis</keyword>
<evidence type="ECO:0000313" key="14">
    <source>
        <dbReference type="EMBL" id="CAI8013315.1"/>
    </source>
</evidence>
<dbReference type="InterPro" id="IPR019811">
    <property type="entry name" value="HDH_CS"/>
</dbReference>
<comment type="catalytic activity">
    <reaction evidence="11">
        <text>L-homoserine + NADP(+) = L-aspartate 4-semialdehyde + NADPH + H(+)</text>
        <dbReference type="Rhea" id="RHEA:15761"/>
        <dbReference type="ChEBI" id="CHEBI:15378"/>
        <dbReference type="ChEBI" id="CHEBI:57476"/>
        <dbReference type="ChEBI" id="CHEBI:57783"/>
        <dbReference type="ChEBI" id="CHEBI:58349"/>
        <dbReference type="ChEBI" id="CHEBI:537519"/>
        <dbReference type="EC" id="1.1.1.3"/>
    </reaction>
</comment>
<evidence type="ECO:0000313" key="15">
    <source>
        <dbReference type="Proteomes" id="UP001174909"/>
    </source>
</evidence>
<evidence type="ECO:0000256" key="1">
    <source>
        <dbReference type="ARBA" id="ARBA00005056"/>
    </source>
</evidence>
<dbReference type="Gene3D" id="3.30.360.10">
    <property type="entry name" value="Dihydrodipicolinate Reductase, domain 2"/>
    <property type="match status" value="1"/>
</dbReference>
<comment type="caution">
    <text evidence="14">The sequence shown here is derived from an EMBL/GenBank/DDBJ whole genome shotgun (WGS) entry which is preliminary data.</text>
</comment>
<dbReference type="PROSITE" id="PS01042">
    <property type="entry name" value="HOMOSER_DHGENASE"/>
    <property type="match status" value="1"/>
</dbReference>
<dbReference type="PANTHER" id="PTHR43331:SF1">
    <property type="entry name" value="HOMOSERINE DEHYDROGENASE"/>
    <property type="match status" value="1"/>
</dbReference>
<dbReference type="FunFam" id="3.30.70.260:FF:000030">
    <property type="entry name" value="Homoserine dehydrogenase"/>
    <property type="match status" value="1"/>
</dbReference>
<dbReference type="GO" id="GO:0009088">
    <property type="term" value="P:threonine biosynthetic process"/>
    <property type="evidence" value="ECO:0007669"/>
    <property type="project" value="UniProtKB-KW"/>
</dbReference>
<evidence type="ECO:0000256" key="7">
    <source>
        <dbReference type="ARBA" id="ARBA00022697"/>
    </source>
</evidence>
<dbReference type="Pfam" id="PF01842">
    <property type="entry name" value="ACT"/>
    <property type="match status" value="1"/>
</dbReference>
<gene>
    <name evidence="14" type="ORF">GBAR_LOCUS8461</name>
</gene>
<organism evidence="14 15">
    <name type="scientific">Geodia barretti</name>
    <name type="common">Barrett's horny sponge</name>
    <dbReference type="NCBI Taxonomy" id="519541"/>
    <lineage>
        <taxon>Eukaryota</taxon>
        <taxon>Metazoa</taxon>
        <taxon>Porifera</taxon>
        <taxon>Demospongiae</taxon>
        <taxon>Heteroscleromorpha</taxon>
        <taxon>Tetractinellida</taxon>
        <taxon>Astrophorina</taxon>
        <taxon>Geodiidae</taxon>
        <taxon>Geodia</taxon>
    </lineage>
</organism>
<dbReference type="InterPro" id="IPR002912">
    <property type="entry name" value="ACT_dom"/>
</dbReference>
<feature type="non-terminal residue" evidence="14">
    <location>
        <position position="1"/>
    </location>
</feature>
<dbReference type="FunFam" id="3.30.360.10:FF:000005">
    <property type="entry name" value="Homoserine dehydrogenase"/>
    <property type="match status" value="1"/>
</dbReference>
<comment type="similarity">
    <text evidence="3 12">Belongs to the homoserine dehydrogenase family.</text>
</comment>
<dbReference type="InterPro" id="IPR045865">
    <property type="entry name" value="ACT-like_dom_sf"/>
</dbReference>
<dbReference type="PANTHER" id="PTHR43331">
    <property type="entry name" value="HOMOSERINE DEHYDROGENASE"/>
    <property type="match status" value="1"/>
</dbReference>
<proteinExistence type="inferred from homology"/>
<evidence type="ECO:0000256" key="10">
    <source>
        <dbReference type="ARBA" id="ARBA00023167"/>
    </source>
</evidence>
<evidence type="ECO:0000256" key="8">
    <source>
        <dbReference type="ARBA" id="ARBA00022857"/>
    </source>
</evidence>
<dbReference type="GO" id="GO:0009086">
    <property type="term" value="P:methionine biosynthetic process"/>
    <property type="evidence" value="ECO:0007669"/>
    <property type="project" value="UniProtKB-KW"/>
</dbReference>
<evidence type="ECO:0000256" key="4">
    <source>
        <dbReference type="ARBA" id="ARBA00013213"/>
    </source>
</evidence>
<dbReference type="Gene3D" id="3.40.50.720">
    <property type="entry name" value="NAD(P)-binding Rossmann-like Domain"/>
    <property type="match status" value="1"/>
</dbReference>
<dbReference type="AlphaFoldDB" id="A0AA35WGA8"/>
<dbReference type="GO" id="GO:0050661">
    <property type="term" value="F:NADP binding"/>
    <property type="evidence" value="ECO:0007669"/>
    <property type="project" value="InterPro"/>
</dbReference>
<accession>A0AA35WGA8</accession>
<dbReference type="Gene3D" id="3.30.70.260">
    <property type="match status" value="1"/>
</dbReference>
<evidence type="ECO:0000256" key="9">
    <source>
        <dbReference type="ARBA" id="ARBA00023002"/>
    </source>
</evidence>
<keyword evidence="8 11" id="KW-0521">NADP</keyword>
<evidence type="ECO:0000256" key="5">
    <source>
        <dbReference type="ARBA" id="ARBA00013376"/>
    </source>
</evidence>
<keyword evidence="9 11" id="KW-0560">Oxidoreductase</keyword>
<dbReference type="GO" id="GO:0004412">
    <property type="term" value="F:homoserine dehydrogenase activity"/>
    <property type="evidence" value="ECO:0007669"/>
    <property type="project" value="UniProtKB-EC"/>
</dbReference>
<comment type="pathway">
    <text evidence="2 11">Amino-acid biosynthesis; L-methionine biosynthesis via de novo pathway; L-homoserine from L-aspartate: step 3/3.</text>
</comment>
<dbReference type="InterPro" id="IPR016204">
    <property type="entry name" value="HDH"/>
</dbReference>
<reference evidence="14" key="1">
    <citation type="submission" date="2023-03" db="EMBL/GenBank/DDBJ databases">
        <authorList>
            <person name="Steffen K."/>
            <person name="Cardenas P."/>
        </authorList>
    </citation>
    <scope>NUCLEOTIDE SEQUENCE</scope>
</reference>
<dbReference type="Proteomes" id="UP001174909">
    <property type="component" value="Unassembled WGS sequence"/>
</dbReference>
<evidence type="ECO:0000256" key="6">
    <source>
        <dbReference type="ARBA" id="ARBA00022605"/>
    </source>
</evidence>
<dbReference type="SUPFAM" id="SSF51735">
    <property type="entry name" value="NAD(P)-binding Rossmann-fold domains"/>
    <property type="match status" value="1"/>
</dbReference>
<dbReference type="NCBIfam" id="NF004976">
    <property type="entry name" value="PRK06349.1"/>
    <property type="match status" value="1"/>
</dbReference>
<evidence type="ECO:0000259" key="13">
    <source>
        <dbReference type="PROSITE" id="PS51671"/>
    </source>
</evidence>
<dbReference type="Pfam" id="PF03447">
    <property type="entry name" value="NAD_binding_3"/>
    <property type="match status" value="1"/>
</dbReference>
<dbReference type="SUPFAM" id="SSF55021">
    <property type="entry name" value="ACT-like"/>
    <property type="match status" value="1"/>
</dbReference>
<keyword evidence="10 11" id="KW-0486">Methionine biosynthesis</keyword>
<dbReference type="EMBL" id="CASHTH010001253">
    <property type="protein sequence ID" value="CAI8013315.1"/>
    <property type="molecule type" value="Genomic_DNA"/>
</dbReference>
<keyword evidence="15" id="KW-1185">Reference proteome</keyword>
<feature type="domain" description="ACT" evidence="13">
    <location>
        <begin position="357"/>
        <end position="432"/>
    </location>
</feature>
<evidence type="ECO:0000256" key="2">
    <source>
        <dbReference type="ARBA" id="ARBA00005062"/>
    </source>
</evidence>
<sequence>DKSYINVGILGWGTVGTGVSKILLNQNALIAKNSGIELCLKKIVKRTLPATRDGVELPADCLTTNPAEVVDNPDIDIVVELIGGVTEAHTLISRAIRNGKHVVTANKALLADHGGELFQLASEHQVSLNFEASTAGGIPIIKTLQESFAGNQIHSLYGIVNGTCNYILTEMHERGVDFSDILKAAQDKGYAEADPTFDVEGIDAAQKLILLIALAYRSSISLSQFHVEGITGITQKEIQYARELGYVIKLLAIAKLGDGNRVEARVHPTLVPERSLLANVGGAFNAVCVIGDAVGPTLFYGQGAGEMPTASAVVADIIDAGKSVQQGISTPISRAWLAGAQAEVDVSPIDDIETRYYLRFVVADRPGVLAKIGTILGNWQISIASVIQKDPHGMDTVSLVMLTHNAREKNMQAALAEIYTLEDVKGDTQLIRIEEEVDF</sequence>
<dbReference type="PROSITE" id="PS51671">
    <property type="entry name" value="ACT"/>
    <property type="match status" value="1"/>
</dbReference>
<dbReference type="InterPro" id="IPR005106">
    <property type="entry name" value="Asp/hSer_DH_NAD-bd"/>
</dbReference>
<dbReference type="CDD" id="cd04881">
    <property type="entry name" value="ACT_HSDH-Hom"/>
    <property type="match status" value="1"/>
</dbReference>
<evidence type="ECO:0000256" key="11">
    <source>
        <dbReference type="RuleBase" id="RU000579"/>
    </source>
</evidence>
<dbReference type="EC" id="1.1.1.3" evidence="4 11"/>
<comment type="pathway">
    <text evidence="1 11">Amino-acid biosynthesis; L-threonine biosynthesis; L-threonine from L-aspartate: step 3/5.</text>
</comment>
<dbReference type="PIRSF" id="PIRSF000098">
    <property type="entry name" value="Homoser_dehydrog"/>
    <property type="match status" value="1"/>
</dbReference>
<dbReference type="SUPFAM" id="SSF55347">
    <property type="entry name" value="Glyceraldehyde-3-phosphate dehydrogenase-like, C-terminal domain"/>
    <property type="match status" value="1"/>
</dbReference>